<dbReference type="Gene3D" id="6.10.280.140">
    <property type="match status" value="1"/>
</dbReference>
<keyword evidence="1" id="KW-0433">Leucine-rich repeat</keyword>
<feature type="compositionally biased region" description="Basic and acidic residues" evidence="3">
    <location>
        <begin position="347"/>
        <end position="365"/>
    </location>
</feature>
<accession>A0A3F2YVY2</accession>
<dbReference type="Gene3D" id="3.80.10.10">
    <property type="entry name" value="Ribonuclease Inhibitor"/>
    <property type="match status" value="1"/>
</dbReference>
<dbReference type="InterPro" id="IPR032675">
    <property type="entry name" value="LRR_dom_sf"/>
</dbReference>
<keyword evidence="7" id="KW-1185">Reference proteome</keyword>
<evidence type="ECO:0000313" key="6">
    <source>
        <dbReference type="EnsemblMetazoa" id="ADIR016092-PA"/>
    </source>
</evidence>
<evidence type="ECO:0000256" key="2">
    <source>
        <dbReference type="ARBA" id="ARBA00022737"/>
    </source>
</evidence>
<feature type="region of interest" description="Disordered" evidence="3">
    <location>
        <begin position="341"/>
        <end position="393"/>
    </location>
</feature>
<evidence type="ECO:0000256" key="1">
    <source>
        <dbReference type="ARBA" id="ARBA00022614"/>
    </source>
</evidence>
<reference evidence="7" key="1">
    <citation type="submission" date="2013-03" db="EMBL/GenBank/DDBJ databases">
        <title>The Genome Sequence of Anopheles dirus WRAIR2.</title>
        <authorList>
            <consortium name="The Broad Institute Genomics Platform"/>
            <person name="Neafsey D.E."/>
            <person name="Walton C."/>
            <person name="Walker B."/>
            <person name="Young S.K."/>
            <person name="Zeng Q."/>
            <person name="Gargeya S."/>
            <person name="Fitzgerald M."/>
            <person name="Haas B."/>
            <person name="Abouelleil A."/>
            <person name="Allen A.W."/>
            <person name="Alvarado L."/>
            <person name="Arachchi H.M."/>
            <person name="Berlin A.M."/>
            <person name="Chapman S.B."/>
            <person name="Gainer-Dewar J."/>
            <person name="Goldberg J."/>
            <person name="Griggs A."/>
            <person name="Gujja S."/>
            <person name="Hansen M."/>
            <person name="Howarth C."/>
            <person name="Imamovic A."/>
            <person name="Ireland A."/>
            <person name="Larimer J."/>
            <person name="McCowan C."/>
            <person name="Murphy C."/>
            <person name="Pearson M."/>
            <person name="Poon T.W."/>
            <person name="Priest M."/>
            <person name="Roberts A."/>
            <person name="Saif S."/>
            <person name="Shea T."/>
            <person name="Sisk P."/>
            <person name="Sykes S."/>
            <person name="Wortman J."/>
            <person name="Nusbaum C."/>
            <person name="Birren B."/>
        </authorList>
    </citation>
    <scope>NUCLEOTIDE SEQUENCE [LARGE SCALE GENOMIC DNA]</scope>
    <source>
        <strain evidence="7">WRAIR2</strain>
    </source>
</reference>
<evidence type="ECO:0000313" key="7">
    <source>
        <dbReference type="Proteomes" id="UP000075884"/>
    </source>
</evidence>
<feature type="region of interest" description="Disordered" evidence="3">
    <location>
        <begin position="283"/>
        <end position="307"/>
    </location>
</feature>
<dbReference type="AlphaFoldDB" id="A0A3F2YVY2"/>
<dbReference type="PANTHER" id="PTHR45712">
    <property type="entry name" value="AGAP008170-PA"/>
    <property type="match status" value="1"/>
</dbReference>
<organism evidence="6 7">
    <name type="scientific">Anopheles dirus</name>
    <dbReference type="NCBI Taxonomy" id="7168"/>
    <lineage>
        <taxon>Eukaryota</taxon>
        <taxon>Metazoa</taxon>
        <taxon>Ecdysozoa</taxon>
        <taxon>Arthropoda</taxon>
        <taxon>Hexapoda</taxon>
        <taxon>Insecta</taxon>
        <taxon>Pterygota</taxon>
        <taxon>Neoptera</taxon>
        <taxon>Endopterygota</taxon>
        <taxon>Diptera</taxon>
        <taxon>Nematocera</taxon>
        <taxon>Culicoidea</taxon>
        <taxon>Culicidae</taxon>
        <taxon>Anophelinae</taxon>
        <taxon>Anopheles</taxon>
    </lineage>
</organism>
<sequence length="393" mass="44165">MVSLQFCTLVVILLCVPSTVYGSVFEVKQQGARFEIDGVTDSNLQQALSGFQAPWNVKQLDLSGNPLSKISGRDLAAFTNLEFLNLSTNVLYETVDLGSLGKLRKVDLNNNFIQNVIVGPAIETLHAANNNISSVHCSASRSYGTKKFYLANNKISSLHDLGESCRNNVEYLDVKLNEIETLDFGQLSGSTGTLKELYMEYNFIYDVSNVKGITFQNLNILDLSSNKLAFLGPAFEAVKNVKSISLKDNKLVLLENIHFRQAHTVDLRGNGMQCETLRKFLGVNPKDKSQTPTRNYNNPKQPENCDSKSGLRQVGVYCCEELPAPFADRLIELKRKENALYSGQSTEQDRRECEQENSARQDQINKIKQKYRTNIDEASRNEQQKIKLNNEKN</sequence>
<name>A0A3F2YVY2_9DIPT</name>
<keyword evidence="2" id="KW-0677">Repeat</keyword>
<keyword evidence="4" id="KW-0732">Signal</keyword>
<feature type="domain" description="LRIM1/APL1C-like dimerization" evidence="5">
    <location>
        <begin position="324"/>
        <end position="393"/>
    </location>
</feature>
<dbReference type="SUPFAM" id="SSF52058">
    <property type="entry name" value="L domain-like"/>
    <property type="match status" value="1"/>
</dbReference>
<evidence type="ECO:0000256" key="4">
    <source>
        <dbReference type="SAM" id="SignalP"/>
    </source>
</evidence>
<feature type="chain" id="PRO_5017768662" description="LRIM1/APL1C-like dimerization domain-containing protein" evidence="4">
    <location>
        <begin position="23"/>
        <end position="393"/>
    </location>
</feature>
<dbReference type="GO" id="GO:0005615">
    <property type="term" value="C:extracellular space"/>
    <property type="evidence" value="ECO:0007669"/>
    <property type="project" value="TreeGrafter"/>
</dbReference>
<evidence type="ECO:0000256" key="3">
    <source>
        <dbReference type="SAM" id="MobiDB-lite"/>
    </source>
</evidence>
<proteinExistence type="predicted"/>
<dbReference type="VEuPathDB" id="VectorBase:ADIR016092"/>
<feature type="compositionally biased region" description="Basic and acidic residues" evidence="3">
    <location>
        <begin position="373"/>
        <end position="393"/>
    </location>
</feature>
<evidence type="ECO:0000259" key="5">
    <source>
        <dbReference type="Pfam" id="PF20733"/>
    </source>
</evidence>
<dbReference type="PANTHER" id="PTHR45712:SF22">
    <property type="entry name" value="INSULIN-LIKE GROWTH FACTOR-BINDING PROTEIN COMPLEX ACID LABILE SUBUNIT"/>
    <property type="match status" value="1"/>
</dbReference>
<reference evidence="6" key="2">
    <citation type="submission" date="2020-05" db="UniProtKB">
        <authorList>
            <consortium name="EnsemblMetazoa"/>
        </authorList>
    </citation>
    <scope>IDENTIFICATION</scope>
    <source>
        <strain evidence="6">WRAIR2</strain>
    </source>
</reference>
<protein>
    <recommendedName>
        <fullName evidence="5">LRIM1/APL1C-like dimerization domain-containing protein</fullName>
    </recommendedName>
</protein>
<feature type="compositionally biased region" description="Polar residues" evidence="3">
    <location>
        <begin position="290"/>
        <end position="301"/>
    </location>
</feature>
<feature type="signal peptide" evidence="4">
    <location>
        <begin position="1"/>
        <end position="22"/>
    </location>
</feature>
<dbReference type="STRING" id="7168.A0A3F2YVY2"/>
<dbReference type="Pfam" id="PF20733">
    <property type="entry name" value="LRIM1_dimer"/>
    <property type="match status" value="1"/>
</dbReference>
<dbReference type="InterPro" id="IPR048481">
    <property type="entry name" value="LRIM1_APL1C-like_dimer"/>
</dbReference>
<dbReference type="InterPro" id="IPR050333">
    <property type="entry name" value="SLRP"/>
</dbReference>
<dbReference type="EnsemblMetazoa" id="ADIR016092-RA">
    <property type="protein sequence ID" value="ADIR016092-PA"/>
    <property type="gene ID" value="ADIR016092"/>
</dbReference>
<dbReference type="Proteomes" id="UP000075884">
    <property type="component" value="Unassembled WGS sequence"/>
</dbReference>